<evidence type="ECO:0000256" key="1">
    <source>
        <dbReference type="ARBA" id="ARBA00004651"/>
    </source>
</evidence>
<evidence type="ECO:0000256" key="3">
    <source>
        <dbReference type="ARBA" id="ARBA00022692"/>
    </source>
</evidence>
<keyword evidence="5" id="KW-0560">Oxidoreductase</keyword>
<name>A0A7C4GH03_UNCW3</name>
<keyword evidence="2" id="KW-1003">Cell membrane</keyword>
<feature type="domain" description="NADH:quinone oxidoreductase/Mrp antiporter transmembrane" evidence="9">
    <location>
        <begin position="3"/>
        <end position="89"/>
    </location>
</feature>
<keyword evidence="4 8" id="KW-1133">Transmembrane helix</keyword>
<evidence type="ECO:0000256" key="8">
    <source>
        <dbReference type="SAM" id="Phobius"/>
    </source>
</evidence>
<evidence type="ECO:0000256" key="6">
    <source>
        <dbReference type="ARBA" id="ARBA00023136"/>
    </source>
</evidence>
<evidence type="ECO:0000256" key="2">
    <source>
        <dbReference type="ARBA" id="ARBA00022475"/>
    </source>
</evidence>
<dbReference type="Gene3D" id="3.40.50.620">
    <property type="entry name" value="HUPs"/>
    <property type="match status" value="1"/>
</dbReference>
<evidence type="ECO:0000256" key="7">
    <source>
        <dbReference type="RuleBase" id="RU000320"/>
    </source>
</evidence>
<keyword evidence="6 8" id="KW-0472">Membrane</keyword>
<organism evidence="10">
    <name type="scientific">candidate division WOR-3 bacterium</name>
    <dbReference type="NCBI Taxonomy" id="2052148"/>
    <lineage>
        <taxon>Bacteria</taxon>
        <taxon>Bacteria division WOR-3</taxon>
    </lineage>
</organism>
<evidence type="ECO:0000256" key="4">
    <source>
        <dbReference type="ARBA" id="ARBA00022989"/>
    </source>
</evidence>
<comment type="subcellular location">
    <subcellularLocation>
        <location evidence="1">Cell membrane</location>
        <topology evidence="1">Multi-pass membrane protein</topology>
    </subcellularLocation>
    <subcellularLocation>
        <location evidence="7">Membrane</location>
        <topology evidence="7">Multi-pass membrane protein</topology>
    </subcellularLocation>
</comment>
<feature type="transmembrane region" description="Helical" evidence="8">
    <location>
        <begin position="83"/>
        <end position="105"/>
    </location>
</feature>
<dbReference type="PANTHER" id="PTHR42682">
    <property type="entry name" value="HYDROGENASE-4 COMPONENT F"/>
    <property type="match status" value="1"/>
</dbReference>
<accession>A0A7C4GH03</accession>
<dbReference type="SUPFAM" id="SSF52402">
    <property type="entry name" value="Adenine nucleotide alpha hydrolases-like"/>
    <property type="match status" value="1"/>
</dbReference>
<dbReference type="InterPro" id="IPR001750">
    <property type="entry name" value="ND/Mrp_TM"/>
</dbReference>
<dbReference type="InterPro" id="IPR014729">
    <property type="entry name" value="Rossmann-like_a/b/a_fold"/>
</dbReference>
<dbReference type="EMBL" id="DSUT01000137">
    <property type="protein sequence ID" value="HGK28578.1"/>
    <property type="molecule type" value="Genomic_DNA"/>
</dbReference>
<feature type="transmembrane region" description="Helical" evidence="8">
    <location>
        <begin position="44"/>
        <end position="63"/>
    </location>
</feature>
<dbReference type="PANTHER" id="PTHR42682:SF5">
    <property type="entry name" value="HYDROGENASE-4 COMPONENT F"/>
    <property type="match status" value="1"/>
</dbReference>
<sequence>MFGALLHLGYHALTKPVLFFAAGNLHQHYHTLDFRRIGRGVGRVLPGTALVLTLAAIAVSGLPPFGLFVSELTIVAGSFKGGAAWAGAVMLAALLLVGCGHEVSAEGATRRRVLREDRERSCWQALYRLEEEFKASGIKASVMAREGDVDDIHTLANNINADLIVLHASSLAGANYRLPDEFIASLPCPIFIVNTE</sequence>
<dbReference type="InterPro" id="IPR052175">
    <property type="entry name" value="ComplexI-like_HydComp"/>
</dbReference>
<proteinExistence type="predicted"/>
<dbReference type="GO" id="GO:0005886">
    <property type="term" value="C:plasma membrane"/>
    <property type="evidence" value="ECO:0007669"/>
    <property type="project" value="UniProtKB-SubCell"/>
</dbReference>
<evidence type="ECO:0000256" key="5">
    <source>
        <dbReference type="ARBA" id="ARBA00023002"/>
    </source>
</evidence>
<comment type="caution">
    <text evidence="10">The sequence shown here is derived from an EMBL/GenBank/DDBJ whole genome shotgun (WGS) entry which is preliminary data.</text>
</comment>
<dbReference type="Pfam" id="PF00361">
    <property type="entry name" value="Proton_antipo_M"/>
    <property type="match status" value="1"/>
</dbReference>
<gene>
    <name evidence="10" type="ORF">ENS41_06440</name>
</gene>
<protein>
    <recommendedName>
        <fullName evidence="9">NADH:quinone oxidoreductase/Mrp antiporter transmembrane domain-containing protein</fullName>
    </recommendedName>
</protein>
<reference evidence="10" key="1">
    <citation type="journal article" date="2020" name="mSystems">
        <title>Genome- and Community-Level Interaction Insights into Carbon Utilization and Element Cycling Functions of Hydrothermarchaeota in Hydrothermal Sediment.</title>
        <authorList>
            <person name="Zhou Z."/>
            <person name="Liu Y."/>
            <person name="Xu W."/>
            <person name="Pan J."/>
            <person name="Luo Z.H."/>
            <person name="Li M."/>
        </authorList>
    </citation>
    <scope>NUCLEOTIDE SEQUENCE [LARGE SCALE GENOMIC DNA]</scope>
    <source>
        <strain evidence="10">SpSt-488</strain>
    </source>
</reference>
<keyword evidence="3 7" id="KW-0812">Transmembrane</keyword>
<evidence type="ECO:0000259" key="9">
    <source>
        <dbReference type="Pfam" id="PF00361"/>
    </source>
</evidence>
<evidence type="ECO:0000313" key="10">
    <source>
        <dbReference type="EMBL" id="HGK28578.1"/>
    </source>
</evidence>
<dbReference type="AlphaFoldDB" id="A0A7C4GH03"/>
<dbReference type="GO" id="GO:0016491">
    <property type="term" value="F:oxidoreductase activity"/>
    <property type="evidence" value="ECO:0007669"/>
    <property type="project" value="UniProtKB-KW"/>
</dbReference>